<comment type="caution">
    <text evidence="3">The sequence shown here is derived from an EMBL/GenBank/DDBJ whole genome shotgun (WGS) entry which is preliminary data.</text>
</comment>
<dbReference type="SUPFAM" id="SSF49265">
    <property type="entry name" value="Fibronectin type III"/>
    <property type="match status" value="1"/>
</dbReference>
<dbReference type="Gene3D" id="2.60.40.10">
    <property type="entry name" value="Immunoglobulins"/>
    <property type="match status" value="2"/>
</dbReference>
<dbReference type="SUPFAM" id="SSF48726">
    <property type="entry name" value="Immunoglobulin"/>
    <property type="match status" value="1"/>
</dbReference>
<evidence type="ECO:0000313" key="4">
    <source>
        <dbReference type="Proteomes" id="UP000807504"/>
    </source>
</evidence>
<dbReference type="AlphaFoldDB" id="A0A8T0EZ94"/>
<organism evidence="3 4">
    <name type="scientific">Argiope bruennichi</name>
    <name type="common">Wasp spider</name>
    <name type="synonym">Aranea bruennichi</name>
    <dbReference type="NCBI Taxonomy" id="94029"/>
    <lineage>
        <taxon>Eukaryota</taxon>
        <taxon>Metazoa</taxon>
        <taxon>Ecdysozoa</taxon>
        <taxon>Arthropoda</taxon>
        <taxon>Chelicerata</taxon>
        <taxon>Arachnida</taxon>
        <taxon>Araneae</taxon>
        <taxon>Araneomorphae</taxon>
        <taxon>Entelegynae</taxon>
        <taxon>Araneoidea</taxon>
        <taxon>Araneidae</taxon>
        <taxon>Argiope</taxon>
    </lineage>
</organism>
<reference evidence="3" key="2">
    <citation type="submission" date="2020-06" db="EMBL/GenBank/DDBJ databases">
        <authorList>
            <person name="Sheffer M."/>
        </authorList>
    </citation>
    <scope>NUCLEOTIDE SEQUENCE</scope>
</reference>
<dbReference type="PROSITE" id="PS50835">
    <property type="entry name" value="IG_LIKE"/>
    <property type="match status" value="1"/>
</dbReference>
<protein>
    <recommendedName>
        <fullName evidence="2">Ig-like domain-containing protein</fullName>
    </recommendedName>
</protein>
<proteinExistence type="predicted"/>
<dbReference type="InterPro" id="IPR036116">
    <property type="entry name" value="FN3_sf"/>
</dbReference>
<keyword evidence="1" id="KW-0732">Signal</keyword>
<gene>
    <name evidence="3" type="ORF">HNY73_012402</name>
</gene>
<feature type="chain" id="PRO_5035824722" description="Ig-like domain-containing protein" evidence="1">
    <location>
        <begin position="23"/>
        <end position="235"/>
    </location>
</feature>
<evidence type="ECO:0000259" key="2">
    <source>
        <dbReference type="PROSITE" id="PS50835"/>
    </source>
</evidence>
<evidence type="ECO:0000256" key="1">
    <source>
        <dbReference type="SAM" id="SignalP"/>
    </source>
</evidence>
<sequence>MNCLRSLDVIWAILFFFAFVQTSRSCWGPGSLQYGYTTSDYDLNVGSDLIVDCILESGILPNINVSVNSSYLIFQRDSNHQIFSSYTHQIDKLTSQLRIPNANVSDSGLYHCQIVFPDNSKHLVCSTKVFVGYPPKNVSNFKCISRNFDNLTCTWEIESSYIKTTYTLTVNLLSDDISMHCPEPNNDTFCQWTEDTNPPYFTMIRNLTFVINGNNSLGTIENIFKFDHFAIVIPN</sequence>
<reference evidence="3" key="1">
    <citation type="journal article" date="2020" name="bioRxiv">
        <title>Chromosome-level reference genome of the European wasp spider Argiope bruennichi: a resource for studies on range expansion and evolutionary adaptation.</title>
        <authorList>
            <person name="Sheffer M.M."/>
            <person name="Hoppe A."/>
            <person name="Krehenwinkel H."/>
            <person name="Uhl G."/>
            <person name="Kuss A.W."/>
            <person name="Jensen L."/>
            <person name="Jensen C."/>
            <person name="Gillespie R.G."/>
            <person name="Hoff K.J."/>
            <person name="Prost S."/>
        </authorList>
    </citation>
    <scope>NUCLEOTIDE SEQUENCE</scope>
</reference>
<accession>A0A8T0EZ94</accession>
<dbReference type="InterPro" id="IPR007110">
    <property type="entry name" value="Ig-like_dom"/>
</dbReference>
<dbReference type="InterPro" id="IPR013783">
    <property type="entry name" value="Ig-like_fold"/>
</dbReference>
<evidence type="ECO:0000313" key="3">
    <source>
        <dbReference type="EMBL" id="KAF8782069.1"/>
    </source>
</evidence>
<dbReference type="InterPro" id="IPR036179">
    <property type="entry name" value="Ig-like_dom_sf"/>
</dbReference>
<feature type="domain" description="Ig-like" evidence="2">
    <location>
        <begin position="29"/>
        <end position="114"/>
    </location>
</feature>
<dbReference type="Proteomes" id="UP000807504">
    <property type="component" value="Unassembled WGS sequence"/>
</dbReference>
<dbReference type="EMBL" id="JABXBU010001863">
    <property type="protein sequence ID" value="KAF8782069.1"/>
    <property type="molecule type" value="Genomic_DNA"/>
</dbReference>
<name>A0A8T0EZ94_ARGBR</name>
<keyword evidence="4" id="KW-1185">Reference proteome</keyword>
<feature type="signal peptide" evidence="1">
    <location>
        <begin position="1"/>
        <end position="22"/>
    </location>
</feature>